<dbReference type="InterPro" id="IPR035919">
    <property type="entry name" value="EAL_sf"/>
</dbReference>
<dbReference type="PANTHER" id="PTHR33121">
    <property type="entry name" value="CYCLIC DI-GMP PHOSPHODIESTERASE PDEF"/>
    <property type="match status" value="1"/>
</dbReference>
<reference evidence="3 4" key="1">
    <citation type="submission" date="2020-07" db="EMBL/GenBank/DDBJ databases">
        <title>Sequencing the genomes of 1000 actinobacteria strains.</title>
        <authorList>
            <person name="Klenk H.-P."/>
        </authorList>
    </citation>
    <scope>NUCLEOTIDE SEQUENCE [LARGE SCALE GENOMIC DNA]</scope>
    <source>
        <strain evidence="3 4">DSM 18965</strain>
    </source>
</reference>
<accession>A0A7Y9JSE9</accession>
<proteinExistence type="predicted"/>
<dbReference type="SMART" id="SM00052">
    <property type="entry name" value="EAL"/>
    <property type="match status" value="1"/>
</dbReference>
<dbReference type="InterPro" id="IPR050706">
    <property type="entry name" value="Cyclic-di-GMP_PDE-like"/>
</dbReference>
<feature type="domain" description="EAL" evidence="2">
    <location>
        <begin position="201"/>
        <end position="455"/>
    </location>
</feature>
<feature type="region of interest" description="Disordered" evidence="1">
    <location>
        <begin position="1"/>
        <end position="24"/>
    </location>
</feature>
<evidence type="ECO:0000313" key="3">
    <source>
        <dbReference type="EMBL" id="NYD57654.1"/>
    </source>
</evidence>
<sequence length="466" mass="49715">MREDTRTPAVPALQPSPAPRDGVLRRDVTPGSLQGHEATYAGVERLVTTLCEMHERATRRGLRMTLVAVGVSNAADIADAHGAGTLETVTEVVVRRAMAGSVEFRPLRISPLGGALGVLLAAPLQADRDAMEVAQRMRGKVWTTPAEIWPVVTLGLRGFTDEHPPEDLLRDVRATLLDAARRSPGGVRWFRPEVLSRPDHDLALLRDLAQALDDPTQIDLAFQPVRSLATGSVHAVEALLRWTHPVRGAVPALQAVAAAERSGLVHRLGALVLDRALATAAGWRRRGHTATVHVNVSPGELRDPGYAERVADLLGRHAVPPPGLLLEVTETDVMTGDEDVLSTLLRLRRLGVRIGIDDFGTGYSSISHLHRLPVDTVKVDRSLVAGIATSPADLDLVRAVLALLATAPVDVVVEGVETADQVDCLRLLGCELAQGYHLGRPGPLSSLDLGRADGPGQVDDMASGVA</sequence>
<evidence type="ECO:0000313" key="4">
    <source>
        <dbReference type="Proteomes" id="UP000516957"/>
    </source>
</evidence>
<dbReference type="Pfam" id="PF00563">
    <property type="entry name" value="EAL"/>
    <property type="match status" value="1"/>
</dbReference>
<dbReference type="AlphaFoldDB" id="A0A7Y9JSE9"/>
<dbReference type="PANTHER" id="PTHR33121:SF70">
    <property type="entry name" value="SIGNALING PROTEIN YKOW"/>
    <property type="match status" value="1"/>
</dbReference>
<gene>
    <name evidence="3" type="ORF">BKA08_001892</name>
</gene>
<keyword evidence="4" id="KW-1185">Reference proteome</keyword>
<dbReference type="EMBL" id="JACCBE010000001">
    <property type="protein sequence ID" value="NYD57654.1"/>
    <property type="molecule type" value="Genomic_DNA"/>
</dbReference>
<dbReference type="InterPro" id="IPR001633">
    <property type="entry name" value="EAL_dom"/>
</dbReference>
<organism evidence="3 4">
    <name type="scientific">Nocardioides marinisabuli</name>
    <dbReference type="NCBI Taxonomy" id="419476"/>
    <lineage>
        <taxon>Bacteria</taxon>
        <taxon>Bacillati</taxon>
        <taxon>Actinomycetota</taxon>
        <taxon>Actinomycetes</taxon>
        <taxon>Propionibacteriales</taxon>
        <taxon>Nocardioidaceae</taxon>
        <taxon>Nocardioides</taxon>
    </lineage>
</organism>
<dbReference type="Proteomes" id="UP000516957">
    <property type="component" value="Unassembled WGS sequence"/>
</dbReference>
<dbReference type="SUPFAM" id="SSF141868">
    <property type="entry name" value="EAL domain-like"/>
    <property type="match status" value="1"/>
</dbReference>
<dbReference type="GO" id="GO:0071111">
    <property type="term" value="F:cyclic-guanylate-specific phosphodiesterase activity"/>
    <property type="evidence" value="ECO:0007669"/>
    <property type="project" value="InterPro"/>
</dbReference>
<dbReference type="PROSITE" id="PS50883">
    <property type="entry name" value="EAL"/>
    <property type="match status" value="1"/>
</dbReference>
<evidence type="ECO:0000259" key="2">
    <source>
        <dbReference type="PROSITE" id="PS50883"/>
    </source>
</evidence>
<name>A0A7Y9JSE9_9ACTN</name>
<dbReference type="RefSeq" id="WP_179615389.1">
    <property type="nucleotide sequence ID" value="NZ_CP059163.1"/>
</dbReference>
<dbReference type="CDD" id="cd01948">
    <property type="entry name" value="EAL"/>
    <property type="match status" value="1"/>
</dbReference>
<evidence type="ECO:0000256" key="1">
    <source>
        <dbReference type="SAM" id="MobiDB-lite"/>
    </source>
</evidence>
<dbReference type="Gene3D" id="3.20.20.450">
    <property type="entry name" value="EAL domain"/>
    <property type="match status" value="1"/>
</dbReference>
<protein>
    <submittedName>
        <fullName evidence="3">EAL domain-containing protein (Putative c-di-GMP-specific phosphodiesterase class I)</fullName>
    </submittedName>
</protein>
<comment type="caution">
    <text evidence="3">The sequence shown here is derived from an EMBL/GenBank/DDBJ whole genome shotgun (WGS) entry which is preliminary data.</text>
</comment>